<reference evidence="3" key="1">
    <citation type="submission" date="2019-03" db="EMBL/GenBank/DDBJ databases">
        <title>Improved annotation for the trematode Fasciola hepatica.</title>
        <authorList>
            <person name="Choi Y.-J."/>
            <person name="Martin J."/>
            <person name="Mitreva M."/>
        </authorList>
    </citation>
    <scope>NUCLEOTIDE SEQUENCE [LARGE SCALE GENOMIC DNA]</scope>
</reference>
<evidence type="ECO:0000313" key="4">
    <source>
        <dbReference type="Proteomes" id="UP000230066"/>
    </source>
</evidence>
<evidence type="ECO:0000256" key="1">
    <source>
        <dbReference type="SAM" id="Phobius"/>
    </source>
</evidence>
<gene>
    <name evidence="3" type="ORF">D915_010484</name>
</gene>
<dbReference type="EMBL" id="JXXN02015327">
    <property type="protein sequence ID" value="THD18242.1"/>
    <property type="molecule type" value="Genomic_DNA"/>
</dbReference>
<keyword evidence="1" id="KW-1133">Transmembrane helix</keyword>
<sequence length="86" mass="9631">MRSFTICSFALVATLILHTVIGGSYSYGKGVYGIDYKYGKGIYGHGYKYGKGFYGHGSLEFAILRFGVMISTLLFVREWTHVEICN</sequence>
<evidence type="ECO:0000313" key="3">
    <source>
        <dbReference type="EMBL" id="THD18242.1"/>
    </source>
</evidence>
<keyword evidence="2" id="KW-0732">Signal</keyword>
<keyword evidence="4" id="KW-1185">Reference proteome</keyword>
<feature type="transmembrane region" description="Helical" evidence="1">
    <location>
        <begin position="53"/>
        <end position="76"/>
    </location>
</feature>
<keyword evidence="1" id="KW-0812">Transmembrane</keyword>
<feature type="chain" id="PRO_5020027768" evidence="2">
    <location>
        <begin position="23"/>
        <end position="86"/>
    </location>
</feature>
<feature type="signal peptide" evidence="2">
    <location>
        <begin position="1"/>
        <end position="22"/>
    </location>
</feature>
<dbReference type="AlphaFoldDB" id="A0A4E0RMU5"/>
<organism evidence="3 4">
    <name type="scientific">Fasciola hepatica</name>
    <name type="common">Liver fluke</name>
    <dbReference type="NCBI Taxonomy" id="6192"/>
    <lineage>
        <taxon>Eukaryota</taxon>
        <taxon>Metazoa</taxon>
        <taxon>Spiralia</taxon>
        <taxon>Lophotrochozoa</taxon>
        <taxon>Platyhelminthes</taxon>
        <taxon>Trematoda</taxon>
        <taxon>Digenea</taxon>
        <taxon>Plagiorchiida</taxon>
        <taxon>Echinostomata</taxon>
        <taxon>Echinostomatoidea</taxon>
        <taxon>Fasciolidae</taxon>
        <taxon>Fasciola</taxon>
    </lineage>
</organism>
<evidence type="ECO:0000256" key="2">
    <source>
        <dbReference type="SAM" id="SignalP"/>
    </source>
</evidence>
<comment type="caution">
    <text evidence="3">The sequence shown here is derived from an EMBL/GenBank/DDBJ whole genome shotgun (WGS) entry which is preliminary data.</text>
</comment>
<proteinExistence type="predicted"/>
<protein>
    <submittedName>
        <fullName evidence="3">Uncharacterized protein</fullName>
    </submittedName>
</protein>
<dbReference type="Proteomes" id="UP000230066">
    <property type="component" value="Unassembled WGS sequence"/>
</dbReference>
<name>A0A4E0RMU5_FASHE</name>
<accession>A0A4E0RMU5</accession>
<keyword evidence="1" id="KW-0472">Membrane</keyword>